<protein>
    <submittedName>
        <fullName evidence="1">Uncharacterized protein</fullName>
    </submittedName>
</protein>
<organism evidence="1 2">
    <name type="scientific">Mycobacteroides abscessus</name>
    <dbReference type="NCBI Taxonomy" id="36809"/>
    <lineage>
        <taxon>Bacteria</taxon>
        <taxon>Bacillati</taxon>
        <taxon>Actinomycetota</taxon>
        <taxon>Actinomycetes</taxon>
        <taxon>Mycobacteriales</taxon>
        <taxon>Mycobacteriaceae</taxon>
        <taxon>Mycobacteroides</taxon>
    </lineage>
</organism>
<accession>A0A0U0ZPL7</accession>
<evidence type="ECO:0000313" key="2">
    <source>
        <dbReference type="Proteomes" id="UP000045782"/>
    </source>
</evidence>
<dbReference type="Proteomes" id="UP000045782">
    <property type="component" value="Unassembled WGS sequence"/>
</dbReference>
<dbReference type="RefSeq" id="WP_016893323.1">
    <property type="nucleotide sequence ID" value="NZ_CSWP01000007.1"/>
</dbReference>
<proteinExistence type="predicted"/>
<dbReference type="EMBL" id="CSWP01000007">
    <property type="protein sequence ID" value="CPV62763.1"/>
    <property type="molecule type" value="Genomic_DNA"/>
</dbReference>
<evidence type="ECO:0000313" key="1">
    <source>
        <dbReference type="EMBL" id="CPV62763.1"/>
    </source>
</evidence>
<dbReference type="AlphaFoldDB" id="A0A0U0ZPL7"/>
<name>A0A0U0ZPL7_9MYCO</name>
<sequence>MSEPTATARQDKAVLLSLLGVSTMVIAYALALGVLSDADMASKFENGVVPGHTDIAGIRVSVIGSIVTAALSVTLATAGDIVHSSALTKLVAVLDYLALAVFAVLTLITIGLAF</sequence>
<gene>
    <name evidence="1" type="ORF">ERS075579_03491</name>
</gene>
<reference evidence="1 2" key="1">
    <citation type="submission" date="2015-03" db="EMBL/GenBank/DDBJ databases">
        <authorList>
            <person name="Murphy D."/>
        </authorList>
    </citation>
    <scope>NUCLEOTIDE SEQUENCE [LARGE SCALE GENOMIC DNA]</scope>
    <source>
        <strain evidence="1 2">PAP088</strain>
    </source>
</reference>